<dbReference type="GO" id="GO:0000981">
    <property type="term" value="F:DNA-binding transcription factor activity, RNA polymerase II-specific"/>
    <property type="evidence" value="ECO:0007669"/>
    <property type="project" value="TreeGrafter"/>
</dbReference>
<keyword evidence="2" id="KW-0677">Repeat</keyword>
<dbReference type="AlphaFoldDB" id="A0A8S3I830"/>
<feature type="domain" description="CUT" evidence="10">
    <location>
        <begin position="77"/>
        <end position="164"/>
    </location>
</feature>
<evidence type="ECO:0000259" key="10">
    <source>
        <dbReference type="PROSITE" id="PS51042"/>
    </source>
</evidence>
<dbReference type="EMBL" id="CAJOBI010327065">
    <property type="protein sequence ID" value="CAF5193325.1"/>
    <property type="molecule type" value="Genomic_DNA"/>
</dbReference>
<dbReference type="InterPro" id="IPR010982">
    <property type="entry name" value="Lambda_DNA-bd_dom_sf"/>
</dbReference>
<dbReference type="PROSITE" id="PS51042">
    <property type="entry name" value="CUT"/>
    <property type="match status" value="2"/>
</dbReference>
<dbReference type="GO" id="GO:0000977">
    <property type="term" value="F:RNA polymerase II transcription regulatory region sequence-specific DNA binding"/>
    <property type="evidence" value="ECO:0007669"/>
    <property type="project" value="TreeGrafter"/>
</dbReference>
<feature type="region of interest" description="Disordered" evidence="9">
    <location>
        <begin position="216"/>
        <end position="238"/>
    </location>
</feature>
<reference evidence="11" key="1">
    <citation type="submission" date="2021-02" db="EMBL/GenBank/DDBJ databases">
        <authorList>
            <person name="Nowell W R."/>
        </authorList>
    </citation>
    <scope>NUCLEOTIDE SEQUENCE</scope>
</reference>
<evidence type="ECO:0000256" key="1">
    <source>
        <dbReference type="ARBA" id="ARBA00004123"/>
    </source>
</evidence>
<protein>
    <recommendedName>
        <fullName evidence="10">CUT domain-containing protein</fullName>
    </recommendedName>
</protein>
<evidence type="ECO:0000256" key="5">
    <source>
        <dbReference type="ARBA" id="ARBA00023125"/>
    </source>
</evidence>
<keyword evidence="7" id="KW-0804">Transcription</keyword>
<evidence type="ECO:0000256" key="3">
    <source>
        <dbReference type="ARBA" id="ARBA00023015"/>
    </source>
</evidence>
<dbReference type="SUPFAM" id="SSF47413">
    <property type="entry name" value="lambda repressor-like DNA-binding domains"/>
    <property type="match status" value="1"/>
</dbReference>
<evidence type="ECO:0000256" key="6">
    <source>
        <dbReference type="ARBA" id="ARBA00023155"/>
    </source>
</evidence>
<dbReference type="InterPro" id="IPR003350">
    <property type="entry name" value="CUT_dom"/>
</dbReference>
<evidence type="ECO:0000256" key="2">
    <source>
        <dbReference type="ARBA" id="ARBA00022737"/>
    </source>
</evidence>
<dbReference type="GO" id="GO:0005634">
    <property type="term" value="C:nucleus"/>
    <property type="evidence" value="ECO:0007669"/>
    <property type="project" value="UniProtKB-SubCell"/>
</dbReference>
<feature type="domain" description="CUT" evidence="10">
    <location>
        <begin position="250"/>
        <end position="287"/>
    </location>
</feature>
<dbReference type="Proteomes" id="UP000676336">
    <property type="component" value="Unassembled WGS sequence"/>
</dbReference>
<proteinExistence type="predicted"/>
<comment type="caution">
    <text evidence="11">The sequence shown here is derived from an EMBL/GenBank/DDBJ whole genome shotgun (WGS) entry which is preliminary data.</text>
</comment>
<evidence type="ECO:0000256" key="4">
    <source>
        <dbReference type="ARBA" id="ARBA00023054"/>
    </source>
</evidence>
<feature type="non-terminal residue" evidence="11">
    <location>
        <position position="287"/>
    </location>
</feature>
<organism evidence="11 12">
    <name type="scientific">Rotaria magnacalcarata</name>
    <dbReference type="NCBI Taxonomy" id="392030"/>
    <lineage>
        <taxon>Eukaryota</taxon>
        <taxon>Metazoa</taxon>
        <taxon>Spiralia</taxon>
        <taxon>Gnathifera</taxon>
        <taxon>Rotifera</taxon>
        <taxon>Eurotatoria</taxon>
        <taxon>Bdelloidea</taxon>
        <taxon>Philodinida</taxon>
        <taxon>Philodinidae</taxon>
        <taxon>Rotaria</taxon>
    </lineage>
</organism>
<accession>A0A8S3I830</accession>
<dbReference type="Gene3D" id="1.10.260.40">
    <property type="entry name" value="lambda repressor-like DNA-binding domains"/>
    <property type="match status" value="1"/>
</dbReference>
<sequence>PQPENYRNWLMLQEIVRTNAMIKQLKPLDIDENEQENEEDVDENPLDLSMKIDTDQTTINKSSSVKPTKALLSPLTEQDISKYRSINTAELVQTVKDILSRYSISQRHFGERILGLSQGSVSDILARPKPWNLLTQKGREPFIRMRAFLDDGNAIKQLVQSVSLTSSPLALNDIQSKSLISNENSIDSQSNDCSQLISNETLSSSSLLNETIVTMNNNNTNNKSKSRSKIPNNQFRQSTKIRSQIRSYELPILTLPSTIDTEQLSSQVRELLSSYSIGQRVFGKQRT</sequence>
<keyword evidence="3" id="KW-0805">Transcription regulation</keyword>
<evidence type="ECO:0000313" key="12">
    <source>
        <dbReference type="Proteomes" id="UP000676336"/>
    </source>
</evidence>
<evidence type="ECO:0000313" key="11">
    <source>
        <dbReference type="EMBL" id="CAF5193325.1"/>
    </source>
</evidence>
<keyword evidence="8" id="KW-0539">Nucleus</keyword>
<dbReference type="SMART" id="SM01109">
    <property type="entry name" value="CUT"/>
    <property type="match status" value="1"/>
</dbReference>
<gene>
    <name evidence="11" type="ORF">SMN809_LOCUS73051</name>
</gene>
<dbReference type="Pfam" id="PF02376">
    <property type="entry name" value="CUT"/>
    <property type="match status" value="1"/>
</dbReference>
<evidence type="ECO:0000256" key="8">
    <source>
        <dbReference type="ARBA" id="ARBA00023242"/>
    </source>
</evidence>
<dbReference type="PANTHER" id="PTHR14043">
    <property type="entry name" value="CCAAT DISPLACEMENT PROTEIN-RELATED"/>
    <property type="match status" value="1"/>
</dbReference>
<dbReference type="FunFam" id="1.10.260.40:FF:000027">
    <property type="entry name" value="Homeobox protein cut-like"/>
    <property type="match status" value="1"/>
</dbReference>
<name>A0A8S3I830_9BILA</name>
<keyword evidence="6" id="KW-0371">Homeobox</keyword>
<dbReference type="PANTHER" id="PTHR14043:SF2">
    <property type="entry name" value="HOMEOBOX PROTEIN CUT"/>
    <property type="match status" value="1"/>
</dbReference>
<evidence type="ECO:0000256" key="9">
    <source>
        <dbReference type="SAM" id="MobiDB-lite"/>
    </source>
</evidence>
<evidence type="ECO:0000256" key="7">
    <source>
        <dbReference type="ARBA" id="ARBA00023163"/>
    </source>
</evidence>
<comment type="subcellular location">
    <subcellularLocation>
        <location evidence="1">Nucleus</location>
    </subcellularLocation>
</comment>
<keyword evidence="5" id="KW-0238">DNA-binding</keyword>
<feature type="non-terminal residue" evidence="11">
    <location>
        <position position="1"/>
    </location>
</feature>
<keyword evidence="4" id="KW-0175">Coiled coil</keyword>